<name>A0A812E2T5_ACAPH</name>
<organism evidence="1 2">
    <name type="scientific">Acanthosepion pharaonis</name>
    <name type="common">Pharaoh cuttlefish</name>
    <name type="synonym">Sepia pharaonis</name>
    <dbReference type="NCBI Taxonomy" id="158019"/>
    <lineage>
        <taxon>Eukaryota</taxon>
        <taxon>Metazoa</taxon>
        <taxon>Spiralia</taxon>
        <taxon>Lophotrochozoa</taxon>
        <taxon>Mollusca</taxon>
        <taxon>Cephalopoda</taxon>
        <taxon>Coleoidea</taxon>
        <taxon>Decapodiformes</taxon>
        <taxon>Sepiida</taxon>
        <taxon>Sepiina</taxon>
        <taxon>Sepiidae</taxon>
        <taxon>Acanthosepion</taxon>
    </lineage>
</organism>
<keyword evidence="2" id="KW-1185">Reference proteome</keyword>
<gene>
    <name evidence="1" type="ORF">SPHA_64622</name>
</gene>
<evidence type="ECO:0000313" key="1">
    <source>
        <dbReference type="EMBL" id="CAE1313497.1"/>
    </source>
</evidence>
<dbReference type="EMBL" id="CAHIKZ030004648">
    <property type="protein sequence ID" value="CAE1313497.1"/>
    <property type="molecule type" value="Genomic_DNA"/>
</dbReference>
<accession>A0A812E2T5</accession>
<sequence>MLSRRIEMHPGKPFRCTQIICLFTDAKYENSVFHVSRCQSFHYYGAICITPCEWSLLVLYLIHQASIRKLAPIGGVDLSYSLSFSLSLSLSIYLSLSRCGLRVFDLDDSEISRNAEIGMLDLTNWNRRDLFVSNEAVCVNFARKMFSLSASLLD</sequence>
<evidence type="ECO:0000313" key="2">
    <source>
        <dbReference type="Proteomes" id="UP000597762"/>
    </source>
</evidence>
<dbReference type="AlphaFoldDB" id="A0A812E2T5"/>
<dbReference type="Proteomes" id="UP000597762">
    <property type="component" value="Unassembled WGS sequence"/>
</dbReference>
<comment type="caution">
    <text evidence="1">The sequence shown here is derived from an EMBL/GenBank/DDBJ whole genome shotgun (WGS) entry which is preliminary data.</text>
</comment>
<proteinExistence type="predicted"/>
<reference evidence="1" key="1">
    <citation type="submission" date="2021-01" db="EMBL/GenBank/DDBJ databases">
        <authorList>
            <person name="Li R."/>
            <person name="Bekaert M."/>
        </authorList>
    </citation>
    <scope>NUCLEOTIDE SEQUENCE</scope>
    <source>
        <strain evidence="1">Farmed</strain>
    </source>
</reference>
<protein>
    <submittedName>
        <fullName evidence="1">Uncharacterized protein</fullName>
    </submittedName>
</protein>